<organism evidence="1 2">
    <name type="scientific">Mesorhizobium montanum</name>
    <dbReference type="NCBI Taxonomy" id="3072323"/>
    <lineage>
        <taxon>Bacteria</taxon>
        <taxon>Pseudomonadati</taxon>
        <taxon>Pseudomonadota</taxon>
        <taxon>Alphaproteobacteria</taxon>
        <taxon>Hyphomicrobiales</taxon>
        <taxon>Phyllobacteriaceae</taxon>
        <taxon>Mesorhizobium</taxon>
    </lineage>
</organism>
<gene>
    <name evidence="1" type="ORF">RFM68_26555</name>
</gene>
<accession>A0ABU4ZRL2</accession>
<protein>
    <recommendedName>
        <fullName evidence="3">SGNH hydrolase-type esterase domain-containing protein</fullName>
    </recommendedName>
</protein>
<name>A0ABU4ZRL2_9HYPH</name>
<proteinExistence type="predicted"/>
<reference evidence="1 2" key="1">
    <citation type="submission" date="2023-08" db="EMBL/GenBank/DDBJ databases">
        <title>Implementing the SeqCode for naming new Mesorhizobium species isolated from Vachellia karroo root nodules.</title>
        <authorList>
            <person name="Van Lill M."/>
        </authorList>
    </citation>
    <scope>NUCLEOTIDE SEQUENCE [LARGE SCALE GENOMIC DNA]</scope>
    <source>
        <strain evidence="1 2">MSK 1335</strain>
    </source>
</reference>
<dbReference type="RefSeq" id="WP_320235982.1">
    <property type="nucleotide sequence ID" value="NZ_JAVIJF010000022.1"/>
</dbReference>
<keyword evidence="2" id="KW-1185">Reference proteome</keyword>
<comment type="caution">
    <text evidence="1">The sequence shown here is derived from an EMBL/GenBank/DDBJ whole genome shotgun (WGS) entry which is preliminary data.</text>
</comment>
<evidence type="ECO:0000313" key="2">
    <source>
        <dbReference type="Proteomes" id="UP001276840"/>
    </source>
</evidence>
<evidence type="ECO:0008006" key="3">
    <source>
        <dbReference type="Google" id="ProtNLM"/>
    </source>
</evidence>
<evidence type="ECO:0000313" key="1">
    <source>
        <dbReference type="EMBL" id="MDX8528045.1"/>
    </source>
</evidence>
<sequence>MEKLSYRDFKAMVMDPHVPDSDIAPYLKAIPEASGPFAPRVAPDPDKVYLTAEGQLDIQSAVDWGNAISRWRRHQAFNLAITDGVRKPVLVSEGDSWFQFPLLIEDVVDHLGKDYLIWSLDAGGDTADNMINQNPEYMPNLQAQKANHVKGYMFSGAGNDILGEDSNGNPVIWKLLKQHVPGKDAAWHVDMSALNSALARLETDYRKMVRTIRSDPDFLRLPIFIHGYDYAIPAGFPGDTRNPEWESPHDKWLGGPMRQKGIADPVLQQGIMRVLVDHLYNMLESVAGNSAATRVYLVDVRNKLHNGSWADEIHGTSSGFGNVAAKFKEVIGRNI</sequence>
<dbReference type="EMBL" id="JAVIJF010000022">
    <property type="protein sequence ID" value="MDX8528045.1"/>
    <property type="molecule type" value="Genomic_DNA"/>
</dbReference>
<dbReference type="Proteomes" id="UP001276840">
    <property type="component" value="Unassembled WGS sequence"/>
</dbReference>